<evidence type="ECO:0000259" key="2">
    <source>
        <dbReference type="Pfam" id="PF16403"/>
    </source>
</evidence>
<dbReference type="Pfam" id="PF16403">
    <property type="entry name" value="Bact_surface_Ig-like"/>
    <property type="match status" value="1"/>
</dbReference>
<feature type="signal peptide" evidence="1">
    <location>
        <begin position="1"/>
        <end position="23"/>
    </location>
</feature>
<proteinExistence type="predicted"/>
<organism evidence="4 5">
    <name type="scientific">Bacteroides sedimenti</name>
    <dbReference type="NCBI Taxonomy" id="2136147"/>
    <lineage>
        <taxon>Bacteria</taxon>
        <taxon>Pseudomonadati</taxon>
        <taxon>Bacteroidota</taxon>
        <taxon>Bacteroidia</taxon>
        <taxon>Bacteroidales</taxon>
        <taxon>Bacteroidaceae</taxon>
        <taxon>Bacteroides</taxon>
    </lineage>
</organism>
<accession>A0ABN6Z773</accession>
<dbReference type="PROSITE" id="PS51257">
    <property type="entry name" value="PROKAR_LIPOPROTEIN"/>
    <property type="match status" value="1"/>
</dbReference>
<dbReference type="Gene3D" id="2.60.40.10">
    <property type="entry name" value="Immunoglobulins"/>
    <property type="match status" value="1"/>
</dbReference>
<dbReference type="EMBL" id="AP028055">
    <property type="protein sequence ID" value="BEH00365.1"/>
    <property type="molecule type" value="Genomic_DNA"/>
</dbReference>
<dbReference type="InterPro" id="IPR032180">
    <property type="entry name" value="BT_2262-like_C"/>
</dbReference>
<name>A0ABN6Z773_9BACE</name>
<evidence type="ECO:0000259" key="3">
    <source>
        <dbReference type="Pfam" id="PF16404"/>
    </source>
</evidence>
<reference evidence="4 5" key="1">
    <citation type="submission" date="2023-04" db="EMBL/GenBank/DDBJ databases">
        <title>Draft genome sequence of acteroides sedimenti strain YN3PY1.</title>
        <authorList>
            <person name="Yoshida N."/>
        </authorList>
    </citation>
    <scope>NUCLEOTIDE SEQUENCE [LARGE SCALE GENOMIC DNA]</scope>
    <source>
        <strain evidence="4 5">YN3PY1</strain>
    </source>
</reference>
<protein>
    <recommendedName>
        <fullName evidence="6">DUF5012 domain-containing protein</fullName>
    </recommendedName>
</protein>
<feature type="domain" description="BT-2262-like C-terminal" evidence="3">
    <location>
        <begin position="107"/>
        <end position="229"/>
    </location>
</feature>
<sequence length="231" mass="25370">MKKILYSILACLLVLFTSCEKTTEDTSKITYFVTYMMNGDQTTLVPVGTTFTDPGVVAKEGEKDVTSKMTVSGSVNANKIGLYTITYSAVNVDGFASSTTRTVIVYDPNVTTDISGEYKLAATSYRLRAGAKVYYSDYKVNLTKLAPGIFTVSDFFGGYYDIRAKYGSRYAMTGLVNLTTDNRIMLLSSKVEGWGDSLDGLNNGTYNPDAKSIHWEADYAGSMTFFVDLNM</sequence>
<dbReference type="InterPro" id="IPR013783">
    <property type="entry name" value="Ig-like_fold"/>
</dbReference>
<dbReference type="Pfam" id="PF16404">
    <property type="entry name" value="BT_2262-like_C"/>
    <property type="match status" value="1"/>
</dbReference>
<evidence type="ECO:0008006" key="6">
    <source>
        <dbReference type="Google" id="ProtNLM"/>
    </source>
</evidence>
<keyword evidence="1" id="KW-0732">Signal</keyword>
<evidence type="ECO:0000256" key="1">
    <source>
        <dbReference type="SAM" id="SignalP"/>
    </source>
</evidence>
<gene>
    <name evidence="4" type="ORF">BSYN_26290</name>
</gene>
<dbReference type="InterPro" id="IPR032179">
    <property type="entry name" value="Cry22Aa_Ig-like"/>
</dbReference>
<feature type="chain" id="PRO_5045594127" description="DUF5012 domain-containing protein" evidence="1">
    <location>
        <begin position="24"/>
        <end position="231"/>
    </location>
</feature>
<evidence type="ECO:0000313" key="4">
    <source>
        <dbReference type="EMBL" id="BEH00365.1"/>
    </source>
</evidence>
<dbReference type="RefSeq" id="WP_353331651.1">
    <property type="nucleotide sequence ID" value="NZ_AP028055.1"/>
</dbReference>
<keyword evidence="5" id="KW-1185">Reference proteome</keyword>
<evidence type="ECO:0000313" key="5">
    <source>
        <dbReference type="Proteomes" id="UP001496674"/>
    </source>
</evidence>
<dbReference type="Proteomes" id="UP001496674">
    <property type="component" value="Chromosome"/>
</dbReference>
<feature type="domain" description="Pesticidal crystal protein Cry22Aa Ig-like" evidence="2">
    <location>
        <begin position="37"/>
        <end position="105"/>
    </location>
</feature>